<evidence type="ECO:0000256" key="8">
    <source>
        <dbReference type="ARBA" id="ARBA00023004"/>
    </source>
</evidence>
<proteinExistence type="inferred from homology"/>
<keyword evidence="3 10" id="KW-0812">Transmembrane</keyword>
<evidence type="ECO:0000313" key="13">
    <source>
        <dbReference type="Proteomes" id="UP000033671"/>
    </source>
</evidence>
<dbReference type="RefSeq" id="WP_045916808.1">
    <property type="nucleotide sequence ID" value="NZ_LAOA01000014.1"/>
</dbReference>
<comment type="similarity">
    <text evidence="10">Belongs to the CcmE/CycJ family.</text>
</comment>
<evidence type="ECO:0000313" key="12">
    <source>
        <dbReference type="EMBL" id="KJV76798.1"/>
    </source>
</evidence>
<keyword evidence="2 10" id="KW-0349">Heme</keyword>
<dbReference type="NCBIfam" id="NF009727">
    <property type="entry name" value="PRK13254.1-1"/>
    <property type="match status" value="1"/>
</dbReference>
<dbReference type="PATRIC" id="fig|1359175.3.peg.632"/>
<keyword evidence="7 10" id="KW-1133">Transmembrane helix</keyword>
<accession>A0A0F3P929</accession>
<dbReference type="Proteomes" id="UP000033671">
    <property type="component" value="Unassembled WGS sequence"/>
</dbReference>
<name>A0A0F3P929_ORITS</name>
<evidence type="ECO:0000256" key="5">
    <source>
        <dbReference type="ARBA" id="ARBA00022748"/>
    </source>
</evidence>
<dbReference type="Pfam" id="PF03100">
    <property type="entry name" value="CcmE"/>
    <property type="match status" value="1"/>
</dbReference>
<evidence type="ECO:0000256" key="7">
    <source>
        <dbReference type="ARBA" id="ARBA00022989"/>
    </source>
</evidence>
<keyword evidence="6 10" id="KW-0735">Signal-anchor</keyword>
<keyword evidence="8 10" id="KW-0408">Iron</keyword>
<comment type="function">
    <text evidence="10">Heme chaperone required for the biogenesis of c-type cytochromes. Transiently binds heme delivered by CcmC and transfers the heme to apo-cytochromes in a process facilitated by CcmF and CcmH.</text>
</comment>
<dbReference type="GO" id="GO:0046872">
    <property type="term" value="F:metal ion binding"/>
    <property type="evidence" value="ECO:0007669"/>
    <property type="project" value="UniProtKB-KW"/>
</dbReference>
<keyword evidence="4 10" id="KW-0479">Metal-binding</keyword>
<dbReference type="GO" id="GO:0020037">
    <property type="term" value="F:heme binding"/>
    <property type="evidence" value="ECO:0007669"/>
    <property type="project" value="InterPro"/>
</dbReference>
<reference evidence="12 13" key="1">
    <citation type="submission" date="2015-01" db="EMBL/GenBank/DDBJ databases">
        <title>Genome Sequencing of Rickettsiales.</title>
        <authorList>
            <person name="Daugherty S.C."/>
            <person name="Su Q."/>
            <person name="Abolude K."/>
            <person name="Beier-Sexton M."/>
            <person name="Carlyon J.A."/>
            <person name="Carter R."/>
            <person name="Day N.P."/>
            <person name="Dumler S.J."/>
            <person name="Dyachenko V."/>
            <person name="Godinez A."/>
            <person name="Kurtti T.J."/>
            <person name="Lichay M."/>
            <person name="Mullins K.E."/>
            <person name="Ott S."/>
            <person name="Pappas-Brown V."/>
            <person name="Paris D.H."/>
            <person name="Patel P."/>
            <person name="Richards A.L."/>
            <person name="Sadzewicz L."/>
            <person name="Sears K."/>
            <person name="Seidman D."/>
            <person name="Sengamalay N."/>
            <person name="Stenos J."/>
            <person name="Tallon L.J."/>
            <person name="Vincent G."/>
            <person name="Fraser C.M."/>
            <person name="Munderloh U."/>
            <person name="Dunning-Hotopp J.C."/>
        </authorList>
    </citation>
    <scope>NUCLEOTIDE SEQUENCE [LARGE SCALE GENOMIC DNA]</scope>
    <source>
        <strain evidence="12 13">TA716</strain>
    </source>
</reference>
<feature type="binding site" description="covalent" evidence="10 11">
    <location>
        <position position="121"/>
    </location>
    <ligand>
        <name>heme</name>
        <dbReference type="ChEBI" id="CHEBI:30413"/>
    </ligand>
</feature>
<keyword evidence="5 10" id="KW-0201">Cytochrome c-type biogenesis</keyword>
<feature type="binding site" description="axial binding residue" evidence="10 11">
    <location>
        <position position="125"/>
    </location>
    <ligand>
        <name>heme</name>
        <dbReference type="ChEBI" id="CHEBI:30413"/>
    </ligand>
    <ligandPart>
        <name>Fe</name>
        <dbReference type="ChEBI" id="CHEBI:18248"/>
    </ligandPart>
</feature>
<evidence type="ECO:0000256" key="4">
    <source>
        <dbReference type="ARBA" id="ARBA00022723"/>
    </source>
</evidence>
<evidence type="ECO:0000256" key="3">
    <source>
        <dbReference type="ARBA" id="ARBA00022692"/>
    </source>
</evidence>
<evidence type="ECO:0000256" key="9">
    <source>
        <dbReference type="ARBA" id="ARBA00023136"/>
    </source>
</evidence>
<keyword evidence="10" id="KW-1003">Cell membrane</keyword>
<evidence type="ECO:0000256" key="1">
    <source>
        <dbReference type="ARBA" id="ARBA00004370"/>
    </source>
</evidence>
<dbReference type="HAMAP" id="MF_01959">
    <property type="entry name" value="CcmE"/>
    <property type="match status" value="1"/>
</dbReference>
<comment type="subcellular location">
    <subcellularLocation>
        <location evidence="10">Cell membrane</location>
        <topology evidence="10">Single-pass type II membrane protein</topology>
    </subcellularLocation>
    <subcellularLocation>
        <location evidence="1">Membrane</location>
    </subcellularLocation>
</comment>
<dbReference type="InterPro" id="IPR012340">
    <property type="entry name" value="NA-bd_OB-fold"/>
</dbReference>
<dbReference type="GO" id="GO:0017003">
    <property type="term" value="P:protein-heme linkage"/>
    <property type="evidence" value="ECO:0007669"/>
    <property type="project" value="UniProtKB-UniRule"/>
</dbReference>
<organism evidence="12 13">
    <name type="scientific">Orientia tsutsugamushi str. TA716</name>
    <dbReference type="NCBI Taxonomy" id="1359175"/>
    <lineage>
        <taxon>Bacteria</taxon>
        <taxon>Pseudomonadati</taxon>
        <taxon>Pseudomonadota</taxon>
        <taxon>Alphaproteobacteria</taxon>
        <taxon>Rickettsiales</taxon>
        <taxon>Rickettsiaceae</taxon>
        <taxon>Rickettsieae</taxon>
        <taxon>Orientia</taxon>
    </lineage>
</organism>
<dbReference type="PANTHER" id="PTHR34128">
    <property type="entry name" value="CYTOCHROME C-TYPE BIOGENESIS PROTEIN CCME HOMOLOG, MITOCHONDRIAL"/>
    <property type="match status" value="1"/>
</dbReference>
<evidence type="ECO:0000256" key="10">
    <source>
        <dbReference type="HAMAP-Rule" id="MF_01959"/>
    </source>
</evidence>
<keyword evidence="9 10" id="KW-0472">Membrane</keyword>
<dbReference type="PANTHER" id="PTHR34128:SF2">
    <property type="entry name" value="CYTOCHROME C-TYPE BIOGENESIS PROTEIN CCME HOMOLOG, MITOCHONDRIAL"/>
    <property type="match status" value="1"/>
</dbReference>
<dbReference type="PROSITE" id="PS51257">
    <property type="entry name" value="PROKAR_LIPOPROTEIN"/>
    <property type="match status" value="1"/>
</dbReference>
<evidence type="ECO:0000256" key="2">
    <source>
        <dbReference type="ARBA" id="ARBA00022617"/>
    </source>
</evidence>
<feature type="topological domain" description="Cytoplasmic" evidence="10">
    <location>
        <begin position="1"/>
        <end position="8"/>
    </location>
</feature>
<sequence>MYFKINSRFRIVFLLILSISCGVFLILRAFSQNIIFFYTPTVILSQSKEGVVVRVGGKVKHGSINKISPNENKFIITDNISELQVYFKGILPPLFKEGQEVVAKGYMNQKLFIADDLLAKHDERYMPPESESILI</sequence>
<evidence type="ECO:0000256" key="11">
    <source>
        <dbReference type="PIRSR" id="PIRSR604329-50"/>
    </source>
</evidence>
<dbReference type="AlphaFoldDB" id="A0A0F3P929"/>
<dbReference type="EMBL" id="LAOA01000014">
    <property type="protein sequence ID" value="KJV76798.1"/>
    <property type="molecule type" value="Genomic_DNA"/>
</dbReference>
<gene>
    <name evidence="10" type="primary">ccmE</name>
    <name evidence="10" type="synonym">cycJ</name>
    <name evidence="12" type="ORF">OTSTA716_0595</name>
</gene>
<feature type="topological domain" description="Extracellular" evidence="10">
    <location>
        <begin position="30"/>
        <end position="135"/>
    </location>
</feature>
<dbReference type="InterPro" id="IPR036127">
    <property type="entry name" value="CcmE-like_sf"/>
</dbReference>
<dbReference type="Gene3D" id="2.40.50.140">
    <property type="entry name" value="Nucleic acid-binding proteins"/>
    <property type="match status" value="1"/>
</dbReference>
<protein>
    <recommendedName>
        <fullName evidence="10">Cytochrome c-type biogenesis protein CcmE</fullName>
    </recommendedName>
    <alternativeName>
        <fullName evidence="10">Cytochrome c maturation protein E</fullName>
    </alternativeName>
    <alternativeName>
        <fullName evidence="10">Heme chaperone CcmE</fullName>
    </alternativeName>
</protein>
<evidence type="ECO:0000256" key="6">
    <source>
        <dbReference type="ARBA" id="ARBA00022968"/>
    </source>
</evidence>
<comment type="caution">
    <text evidence="12">The sequence shown here is derived from an EMBL/GenBank/DDBJ whole genome shotgun (WGS) entry which is preliminary data.</text>
</comment>
<dbReference type="SUPFAM" id="SSF82093">
    <property type="entry name" value="Heme chaperone CcmE"/>
    <property type="match status" value="1"/>
</dbReference>
<dbReference type="GO" id="GO:0005886">
    <property type="term" value="C:plasma membrane"/>
    <property type="evidence" value="ECO:0007669"/>
    <property type="project" value="UniProtKB-SubCell"/>
</dbReference>
<dbReference type="GO" id="GO:0017004">
    <property type="term" value="P:cytochrome complex assembly"/>
    <property type="evidence" value="ECO:0007669"/>
    <property type="project" value="UniProtKB-KW"/>
</dbReference>
<dbReference type="InterPro" id="IPR004329">
    <property type="entry name" value="CcmE"/>
</dbReference>